<accession>A0A2Z2QKK9</accession>
<evidence type="ECO:0000256" key="1">
    <source>
        <dbReference type="SAM" id="SignalP"/>
    </source>
</evidence>
<dbReference type="GeneID" id="37544068"/>
<reference evidence="2" key="1">
    <citation type="journal article" date="2018" name="Gene">
        <title>The complete mitochondrial genome of the Caulerpa lentillifera (Ulvophyceae, Chlorophyta): Sequence, genome content, organization structure and phylogenetic consideration.</title>
        <authorList>
            <person name="Zheng F."/>
            <person name="Liu H."/>
            <person name="Jiang M."/>
            <person name="Xu Z."/>
            <person name="Wang Z."/>
            <person name="Wang C."/>
            <person name="Du F."/>
            <person name="Shen Z."/>
            <person name="Wang B."/>
        </authorList>
    </citation>
    <scope>NUCLEOTIDE SEQUENCE</scope>
</reference>
<organism evidence="2">
    <name type="scientific">Caulerpa lentillifera</name>
    <dbReference type="NCBI Taxonomy" id="148947"/>
    <lineage>
        <taxon>Eukaryota</taxon>
        <taxon>Viridiplantae</taxon>
        <taxon>Chlorophyta</taxon>
        <taxon>core chlorophytes</taxon>
        <taxon>Ulvophyceae</taxon>
        <taxon>TCBD clade</taxon>
        <taxon>Bryopsidales</taxon>
        <taxon>Halimedineae</taxon>
        <taxon>Caulerpaceae</taxon>
        <taxon>Caulerpa</taxon>
    </lineage>
</organism>
<dbReference type="EMBL" id="MN201586">
    <property type="protein sequence ID" value="QKS32236.1"/>
    <property type="molecule type" value="Genomic_DNA"/>
</dbReference>
<name>A0A2Z2QKK9_9CHLO</name>
<proteinExistence type="predicted"/>
<geneLocation type="mitochondrion" evidence="2"/>
<dbReference type="EMBL" id="KX761577">
    <property type="protein sequence ID" value="AST24273.1"/>
    <property type="molecule type" value="Genomic_DNA"/>
</dbReference>
<reference evidence="3" key="2">
    <citation type="journal article" date="2019" name="Mitochondrial DNA Part B Resour">
        <title>The complete mitogenome of Caulerpa lentillifera and its phylogenetic analysis.</title>
        <authorList>
            <person name="Jia X."/>
            <person name="Liu T."/>
            <person name="Wang X."/>
            <person name="Tang X."/>
            <person name="Jin Y."/>
        </authorList>
    </citation>
    <scope>NUCLEOTIDE SEQUENCE</scope>
</reference>
<dbReference type="AlphaFoldDB" id="A0A2Z2QKK9"/>
<feature type="chain" id="PRO_5036059523" description="Secreted protein" evidence="1">
    <location>
        <begin position="21"/>
        <end position="140"/>
    </location>
</feature>
<protein>
    <recommendedName>
        <fullName evidence="4">Secreted protein</fullName>
    </recommendedName>
</protein>
<keyword evidence="2" id="KW-0496">Mitochondrion</keyword>
<feature type="signal peptide" evidence="1">
    <location>
        <begin position="1"/>
        <end position="20"/>
    </location>
</feature>
<sequence>MVLLVSLLGVHFFHRGPGVGQSLALCCCRLSLSLRVGFSYPTGSASKASHLKETWLAGSLSGADTSKRVTGACEGATTQVEAQQHWRLTGRGTPQPGSDSLQTVVVSRNLPVVGGCAQRIKGTPGMKSCSRVCYWRTRVQ</sequence>
<dbReference type="RefSeq" id="YP_009504798.1">
    <property type="nucleotide sequence ID" value="NC_038217.1"/>
</dbReference>
<evidence type="ECO:0000313" key="2">
    <source>
        <dbReference type="EMBL" id="AST24273.1"/>
    </source>
</evidence>
<gene>
    <name evidence="2" type="primary">orf140</name>
</gene>
<keyword evidence="1" id="KW-0732">Signal</keyword>
<evidence type="ECO:0008006" key="4">
    <source>
        <dbReference type="Google" id="ProtNLM"/>
    </source>
</evidence>
<evidence type="ECO:0000313" key="3">
    <source>
        <dbReference type="EMBL" id="QKS32236.1"/>
    </source>
</evidence>